<evidence type="ECO:0000256" key="8">
    <source>
        <dbReference type="ARBA" id="ARBA00023027"/>
    </source>
</evidence>
<keyword evidence="9" id="KW-0486">Methionine biosynthesis</keyword>
<evidence type="ECO:0000256" key="4">
    <source>
        <dbReference type="ARBA" id="ARBA00022605"/>
    </source>
</evidence>
<dbReference type="EC" id="1.5.1.54" evidence="12"/>
<dbReference type="Proteomes" id="UP000426444">
    <property type="component" value="Chromosome"/>
</dbReference>
<dbReference type="SUPFAM" id="SSF51730">
    <property type="entry name" value="FAD-linked oxidoreductase"/>
    <property type="match status" value="1"/>
</dbReference>
<name>A0A6I6DBR3_9FIRM</name>
<dbReference type="PANTHER" id="PTHR45754">
    <property type="entry name" value="METHYLENETETRAHYDROFOLATE REDUCTASE"/>
    <property type="match status" value="1"/>
</dbReference>
<dbReference type="NCBIfam" id="TIGR00676">
    <property type="entry name" value="fadh2"/>
    <property type="match status" value="1"/>
</dbReference>
<dbReference type="GO" id="GO:0106312">
    <property type="term" value="F:methylenetetrahydrofolate reductase (NADH) activity"/>
    <property type="evidence" value="ECO:0007669"/>
    <property type="project" value="UniProtKB-EC"/>
</dbReference>
<evidence type="ECO:0000256" key="10">
    <source>
        <dbReference type="ARBA" id="ARBA00034478"/>
    </source>
</evidence>
<keyword evidence="14" id="KW-1185">Reference proteome</keyword>
<dbReference type="EMBL" id="CP046457">
    <property type="protein sequence ID" value="QGT98835.1"/>
    <property type="molecule type" value="Genomic_DNA"/>
</dbReference>
<keyword evidence="4" id="KW-0028">Amino-acid biosynthesis</keyword>
<dbReference type="CDD" id="cd00537">
    <property type="entry name" value="MTHFR"/>
    <property type="match status" value="1"/>
</dbReference>
<comment type="catalytic activity">
    <reaction evidence="11">
        <text>(6S)-5-methyl-5,6,7,8-tetrahydrofolate + NAD(+) = (6R)-5,10-methylene-5,6,7,8-tetrahydrofolate + NADH + H(+)</text>
        <dbReference type="Rhea" id="RHEA:19821"/>
        <dbReference type="ChEBI" id="CHEBI:15378"/>
        <dbReference type="ChEBI" id="CHEBI:15636"/>
        <dbReference type="ChEBI" id="CHEBI:18608"/>
        <dbReference type="ChEBI" id="CHEBI:57540"/>
        <dbReference type="ChEBI" id="CHEBI:57945"/>
        <dbReference type="EC" id="1.5.1.54"/>
    </reaction>
    <physiologicalReaction direction="right-to-left" evidence="11">
        <dbReference type="Rhea" id="RHEA:19823"/>
    </physiologicalReaction>
</comment>
<keyword evidence="8" id="KW-0520">NAD</keyword>
<dbReference type="InterPro" id="IPR004620">
    <property type="entry name" value="MTHF_reductase_bac"/>
</dbReference>
<dbReference type="GO" id="GO:0071949">
    <property type="term" value="F:FAD binding"/>
    <property type="evidence" value="ECO:0007669"/>
    <property type="project" value="TreeGrafter"/>
</dbReference>
<evidence type="ECO:0000256" key="7">
    <source>
        <dbReference type="ARBA" id="ARBA00023002"/>
    </source>
</evidence>
<keyword evidence="6 12" id="KW-0274">FAD</keyword>
<evidence type="ECO:0000256" key="11">
    <source>
        <dbReference type="ARBA" id="ARBA00048628"/>
    </source>
</evidence>
<comment type="cofactor">
    <cofactor evidence="1 12">
        <name>FAD</name>
        <dbReference type="ChEBI" id="CHEBI:57692"/>
    </cofactor>
</comment>
<gene>
    <name evidence="13" type="ORF">SYNTR_0242</name>
</gene>
<reference evidence="14" key="1">
    <citation type="journal article" date="2019" name="Microbiology">
        <title>Complete Genome Sequence of an Uncultured Bacterium of the Candidate Phylum Bipolaricaulota.</title>
        <authorList>
            <person name="Kadnikov V.V."/>
            <person name="Mardanov A.V."/>
            <person name="Beletsky A.V."/>
            <person name="Frank Y.A."/>
            <person name="Karnachuk O.V."/>
            <person name="Ravin N.V."/>
        </authorList>
    </citation>
    <scope>NUCLEOTIDE SEQUENCE [LARGE SCALE GENOMIC DNA]</scope>
</reference>
<dbReference type="GO" id="GO:0009086">
    <property type="term" value="P:methionine biosynthetic process"/>
    <property type="evidence" value="ECO:0007669"/>
    <property type="project" value="UniProtKB-KW"/>
</dbReference>
<dbReference type="GO" id="GO:0035999">
    <property type="term" value="P:tetrahydrofolate interconversion"/>
    <property type="evidence" value="ECO:0007669"/>
    <property type="project" value="UniProtKB-UniPathway"/>
</dbReference>
<evidence type="ECO:0000256" key="5">
    <source>
        <dbReference type="ARBA" id="ARBA00022630"/>
    </source>
</evidence>
<dbReference type="Gene3D" id="3.20.20.220">
    <property type="match status" value="1"/>
</dbReference>
<accession>A0A6I6DBR3</accession>
<dbReference type="AlphaFoldDB" id="A0A6I6DBR3"/>
<evidence type="ECO:0000313" key="13">
    <source>
        <dbReference type="EMBL" id="QGT98835.1"/>
    </source>
</evidence>
<dbReference type="GO" id="GO:0005829">
    <property type="term" value="C:cytosol"/>
    <property type="evidence" value="ECO:0007669"/>
    <property type="project" value="InterPro"/>
</dbReference>
<sequence length="317" mass="35730">MLSGVFFNILVNICLCNKVFGVDYMKIVEMYESKKPVLSLEIFPPKMDYPLETVFKTLDELKKLNPKYISVTYGAGGSNRGRTVEIASRIKNEYKIESLAHLTSIGHSKEEVYSILNELLNENINNIMALRGDIPGGVQEFDIKNQEYMYASDLIKDINKHSGDFGIAAAAHPDGHPECSRLSYDLNNLKQKVDSGVDFLTTQLFFDNRIYYDFIEKCTQIGINCPIVPGIMPVLNAKQIRRIIYLCGASMPAKLLILVDKYENNPEDMQKAGIEYASRQVEDLIKNGVPGVHLYTMNKSQQIAEIVQNVGLEITTK</sequence>
<dbReference type="UniPathway" id="UPA00193"/>
<evidence type="ECO:0000313" key="14">
    <source>
        <dbReference type="Proteomes" id="UP000426444"/>
    </source>
</evidence>
<protein>
    <recommendedName>
        <fullName evidence="12">Methylenetetrahydrofolate reductase</fullName>
        <ecNumber evidence="12">1.5.1.54</ecNumber>
    </recommendedName>
</protein>
<keyword evidence="5 12" id="KW-0285">Flavoprotein</keyword>
<comment type="pathway">
    <text evidence="2 12">One-carbon metabolism; tetrahydrofolate interconversion.</text>
</comment>
<dbReference type="InterPro" id="IPR003171">
    <property type="entry name" value="Mehydrof_redctse-like"/>
</dbReference>
<dbReference type="InterPro" id="IPR029041">
    <property type="entry name" value="FAD-linked_oxidoreductase-like"/>
</dbReference>
<comment type="pathway">
    <text evidence="10">Amino-acid biosynthesis; L-methionine biosynthesis via de novo pathway.</text>
</comment>
<evidence type="ECO:0000256" key="9">
    <source>
        <dbReference type="ARBA" id="ARBA00023167"/>
    </source>
</evidence>
<dbReference type="Pfam" id="PF02219">
    <property type="entry name" value="MTHFR"/>
    <property type="match status" value="1"/>
</dbReference>
<evidence type="ECO:0000256" key="12">
    <source>
        <dbReference type="RuleBase" id="RU003862"/>
    </source>
</evidence>
<proteinExistence type="inferred from homology"/>
<evidence type="ECO:0000256" key="6">
    <source>
        <dbReference type="ARBA" id="ARBA00022827"/>
    </source>
</evidence>
<dbReference type="KEGG" id="salq:SYNTR_0242"/>
<organism evidence="13 14">
    <name type="scientific">Candidatus Syntrophocurvum alkaliphilum</name>
    <dbReference type="NCBI Taxonomy" id="2293317"/>
    <lineage>
        <taxon>Bacteria</taxon>
        <taxon>Bacillati</taxon>
        <taxon>Bacillota</taxon>
        <taxon>Clostridia</taxon>
        <taxon>Eubacteriales</taxon>
        <taxon>Syntrophomonadaceae</taxon>
        <taxon>Candidatus Syntrophocurvum</taxon>
    </lineage>
</organism>
<dbReference type="PANTHER" id="PTHR45754:SF3">
    <property type="entry name" value="METHYLENETETRAHYDROFOLATE REDUCTASE (NADPH)"/>
    <property type="match status" value="1"/>
</dbReference>
<keyword evidence="7 12" id="KW-0560">Oxidoreductase</keyword>
<evidence type="ECO:0000256" key="2">
    <source>
        <dbReference type="ARBA" id="ARBA00004777"/>
    </source>
</evidence>
<comment type="similarity">
    <text evidence="3 12">Belongs to the methylenetetrahydrofolate reductase family.</text>
</comment>
<evidence type="ECO:0000256" key="3">
    <source>
        <dbReference type="ARBA" id="ARBA00006743"/>
    </source>
</evidence>
<evidence type="ECO:0000256" key="1">
    <source>
        <dbReference type="ARBA" id="ARBA00001974"/>
    </source>
</evidence>